<accession>A0A439DN81</accession>
<name>A0A439DN81_9MYCO</name>
<dbReference type="EMBL" id="ATDN01000045">
    <property type="protein sequence ID" value="RWA16707.1"/>
    <property type="molecule type" value="Genomic_DNA"/>
</dbReference>
<dbReference type="CDD" id="cd07819">
    <property type="entry name" value="SRPBCC_2"/>
    <property type="match status" value="1"/>
</dbReference>
<comment type="caution">
    <text evidence="1">The sequence shown here is derived from an EMBL/GenBank/DDBJ whole genome shotgun (WGS) entry which is preliminary data.</text>
</comment>
<evidence type="ECO:0008006" key="3">
    <source>
        <dbReference type="Google" id="ProtNLM"/>
    </source>
</evidence>
<organism evidence="1 2">
    <name type="scientific">Mycolicibacterium elephantis DSM 44368</name>
    <dbReference type="NCBI Taxonomy" id="1335622"/>
    <lineage>
        <taxon>Bacteria</taxon>
        <taxon>Bacillati</taxon>
        <taxon>Actinomycetota</taxon>
        <taxon>Actinomycetes</taxon>
        <taxon>Mycobacteriales</taxon>
        <taxon>Mycobacteriaceae</taxon>
        <taxon>Mycolicibacterium</taxon>
    </lineage>
</organism>
<keyword evidence="2" id="KW-1185">Reference proteome</keyword>
<proteinExistence type="predicted"/>
<dbReference type="InterPro" id="IPR023393">
    <property type="entry name" value="START-like_dom_sf"/>
</dbReference>
<reference evidence="1 2" key="1">
    <citation type="submission" date="2013-06" db="EMBL/GenBank/DDBJ databases">
        <title>The draft sequence of the Mycobacterium elephantis genome.</title>
        <authorList>
            <person name="Pettersson F.B."/>
            <person name="Das S."/>
            <person name="Dasgupta S."/>
            <person name="Bhattacharya A."/>
            <person name="Kirsebom L.A."/>
        </authorList>
    </citation>
    <scope>NUCLEOTIDE SEQUENCE [LARGE SCALE GENOMIC DNA]</scope>
    <source>
        <strain evidence="1 2">DSM 44368</strain>
    </source>
</reference>
<gene>
    <name evidence="1" type="ORF">MELE44368_05700</name>
</gene>
<dbReference type="Gene3D" id="3.30.530.20">
    <property type="match status" value="1"/>
</dbReference>
<dbReference type="AlphaFoldDB" id="A0A439DN81"/>
<evidence type="ECO:0000313" key="2">
    <source>
        <dbReference type="Proteomes" id="UP000287177"/>
    </source>
</evidence>
<protein>
    <recommendedName>
        <fullName evidence="3">Cyclase</fullName>
    </recommendedName>
</protein>
<dbReference type="Pfam" id="PF10604">
    <property type="entry name" value="Polyketide_cyc2"/>
    <property type="match status" value="1"/>
</dbReference>
<dbReference type="SUPFAM" id="SSF55961">
    <property type="entry name" value="Bet v1-like"/>
    <property type="match status" value="1"/>
</dbReference>
<evidence type="ECO:0000313" key="1">
    <source>
        <dbReference type="EMBL" id="RWA16707.1"/>
    </source>
</evidence>
<dbReference type="Proteomes" id="UP000287177">
    <property type="component" value="Unassembled WGS sequence"/>
</dbReference>
<dbReference type="PANTHER" id="PTHR39683:SF4">
    <property type="entry name" value="COENZYME Q-BINDING PROTEIN COQ10 START DOMAIN-CONTAINING PROTEIN"/>
    <property type="match status" value="1"/>
</dbReference>
<dbReference type="InterPro" id="IPR019587">
    <property type="entry name" value="Polyketide_cyclase/dehydratase"/>
</dbReference>
<sequence length="164" mass="18372">MDARECAFRPADGGLIADMAITESREIVIEATPEEILAVLYDLETLPDWSSAHERVEILERDEQGRPKRSRQVVKIVGISDEQILDYKVHDDGVSWTLVTASQQKAQDGRYTLTPDGDRTRVRLELTVETTVPLPGFLVRKGAQGLMDTATKGLRKRVLAVRSR</sequence>
<dbReference type="PANTHER" id="PTHR39683">
    <property type="entry name" value="CONSERVED PROTEIN TB16.3"/>
    <property type="match status" value="1"/>
</dbReference>